<dbReference type="GO" id="GO:0043752">
    <property type="term" value="F:adenosylcobinamide kinase activity"/>
    <property type="evidence" value="ECO:0007669"/>
    <property type="project" value="UniProtKB-EC"/>
</dbReference>
<evidence type="ECO:0000256" key="3">
    <source>
        <dbReference type="ARBA" id="ARBA00001522"/>
    </source>
</evidence>
<keyword evidence="12" id="KW-0547">Nucleotide-binding</keyword>
<reference evidence="18" key="1">
    <citation type="submission" date="2018-06" db="EMBL/GenBank/DDBJ databases">
        <authorList>
            <person name="Zhirakovskaya E."/>
        </authorList>
    </citation>
    <scope>NUCLEOTIDE SEQUENCE</scope>
</reference>
<protein>
    <recommendedName>
        <fullName evidence="16">Adenosylcobinamide kinase</fullName>
        <ecNumber evidence="8">2.7.1.156</ecNumber>
        <ecNumber evidence="9">2.7.7.62</ecNumber>
    </recommendedName>
    <alternativeName>
        <fullName evidence="17">Adenosylcobinamide-phosphate guanylyltransferase</fullName>
    </alternativeName>
</protein>
<evidence type="ECO:0000256" key="17">
    <source>
        <dbReference type="ARBA" id="ARBA00030571"/>
    </source>
</evidence>
<keyword evidence="15" id="KW-0342">GTP-binding</keyword>
<evidence type="ECO:0000256" key="1">
    <source>
        <dbReference type="ARBA" id="ARBA00000312"/>
    </source>
</evidence>
<comment type="similarity">
    <text evidence="7">Belongs to the CobU/CobP family.</text>
</comment>
<keyword evidence="14" id="KW-0067">ATP-binding</keyword>
<dbReference type="InterPro" id="IPR027417">
    <property type="entry name" value="P-loop_NTPase"/>
</dbReference>
<dbReference type="CDD" id="cd00544">
    <property type="entry name" value="CobU"/>
    <property type="match status" value="1"/>
</dbReference>
<comment type="catalytic activity">
    <reaction evidence="1">
        <text>adenosylcob(III)inamide + ATP = adenosylcob(III)inamide phosphate + ADP + H(+)</text>
        <dbReference type="Rhea" id="RHEA:15769"/>
        <dbReference type="ChEBI" id="CHEBI:2480"/>
        <dbReference type="ChEBI" id="CHEBI:15378"/>
        <dbReference type="ChEBI" id="CHEBI:30616"/>
        <dbReference type="ChEBI" id="CHEBI:58502"/>
        <dbReference type="ChEBI" id="CHEBI:456216"/>
        <dbReference type="EC" id="2.7.1.156"/>
    </reaction>
</comment>
<dbReference type="GO" id="GO:0009236">
    <property type="term" value="P:cobalamin biosynthetic process"/>
    <property type="evidence" value="ECO:0007669"/>
    <property type="project" value="UniProtKB-KW"/>
</dbReference>
<sequence>MGRITLVTGGRRSGKSGYAQRYAESLEGPRTYIATCPVIDDETAARVEAHKKNRINKGWVTIEETVDLAGAILKATPGGALLIECVTLWLSNLMYKAESQEEDFAESHAIRLTREALAACRRLDSTVIFVTNEIGWGVIPDNRVARKFSDIAGKVNQLIASESDTAILIVSGYPVQLK</sequence>
<evidence type="ECO:0000256" key="9">
    <source>
        <dbReference type="ARBA" id="ARBA00012523"/>
    </source>
</evidence>
<evidence type="ECO:0000256" key="5">
    <source>
        <dbReference type="ARBA" id="ARBA00004692"/>
    </source>
</evidence>
<evidence type="ECO:0000313" key="18">
    <source>
        <dbReference type="EMBL" id="VAX25868.1"/>
    </source>
</evidence>
<keyword evidence="18" id="KW-0548">Nucleotidyltransferase</keyword>
<dbReference type="Gene3D" id="3.40.50.300">
    <property type="entry name" value="P-loop containing nucleotide triphosphate hydrolases"/>
    <property type="match status" value="1"/>
</dbReference>
<evidence type="ECO:0000256" key="13">
    <source>
        <dbReference type="ARBA" id="ARBA00022777"/>
    </source>
</evidence>
<evidence type="ECO:0000256" key="14">
    <source>
        <dbReference type="ARBA" id="ARBA00022840"/>
    </source>
</evidence>
<evidence type="ECO:0000256" key="15">
    <source>
        <dbReference type="ARBA" id="ARBA00023134"/>
    </source>
</evidence>
<dbReference type="AlphaFoldDB" id="A0A3B1CPF6"/>
<gene>
    <name evidence="18" type="ORF">MNBD_NITROSPINAE02-417</name>
</gene>
<name>A0A3B1CPF6_9ZZZZ</name>
<comment type="catalytic activity">
    <reaction evidence="2">
        <text>adenosylcob(III)inamide phosphate + GTP + H(+) = adenosylcob(III)inamide-GDP + diphosphate</text>
        <dbReference type="Rhea" id="RHEA:22712"/>
        <dbReference type="ChEBI" id="CHEBI:15378"/>
        <dbReference type="ChEBI" id="CHEBI:33019"/>
        <dbReference type="ChEBI" id="CHEBI:37565"/>
        <dbReference type="ChEBI" id="CHEBI:58502"/>
        <dbReference type="ChEBI" id="CHEBI:60487"/>
        <dbReference type="EC" id="2.7.7.62"/>
    </reaction>
</comment>
<evidence type="ECO:0000256" key="11">
    <source>
        <dbReference type="ARBA" id="ARBA00022679"/>
    </source>
</evidence>
<evidence type="ECO:0000256" key="6">
    <source>
        <dbReference type="ARBA" id="ARBA00005159"/>
    </source>
</evidence>
<comment type="catalytic activity">
    <reaction evidence="3">
        <text>adenosylcob(III)inamide + GTP = adenosylcob(III)inamide phosphate + GDP + H(+)</text>
        <dbReference type="Rhea" id="RHEA:15765"/>
        <dbReference type="ChEBI" id="CHEBI:2480"/>
        <dbReference type="ChEBI" id="CHEBI:15378"/>
        <dbReference type="ChEBI" id="CHEBI:37565"/>
        <dbReference type="ChEBI" id="CHEBI:58189"/>
        <dbReference type="ChEBI" id="CHEBI:58502"/>
        <dbReference type="EC" id="2.7.1.156"/>
    </reaction>
</comment>
<dbReference type="GO" id="GO:0005524">
    <property type="term" value="F:ATP binding"/>
    <property type="evidence" value="ECO:0007669"/>
    <property type="project" value="UniProtKB-KW"/>
</dbReference>
<evidence type="ECO:0000256" key="7">
    <source>
        <dbReference type="ARBA" id="ARBA00007490"/>
    </source>
</evidence>
<evidence type="ECO:0000256" key="10">
    <source>
        <dbReference type="ARBA" id="ARBA00022573"/>
    </source>
</evidence>
<accession>A0A3B1CPF6</accession>
<comment type="pathway">
    <text evidence="5">Cofactor biosynthesis; adenosylcobalamin biosynthesis; adenosylcobalamin from cob(II)yrinate a,c-diamide: step 6/7.</text>
</comment>
<dbReference type="Pfam" id="PF02283">
    <property type="entry name" value="CobU"/>
    <property type="match status" value="1"/>
</dbReference>
<dbReference type="GO" id="GO:0005525">
    <property type="term" value="F:GTP binding"/>
    <property type="evidence" value="ECO:0007669"/>
    <property type="project" value="UniProtKB-KW"/>
</dbReference>
<evidence type="ECO:0000256" key="12">
    <source>
        <dbReference type="ARBA" id="ARBA00022741"/>
    </source>
</evidence>
<dbReference type="EC" id="2.7.7.62" evidence="9"/>
<comment type="function">
    <text evidence="4">Catalyzes ATP-dependent phosphorylation of adenosylcobinamide and addition of GMP to adenosylcobinamide phosphate.</text>
</comment>
<proteinExistence type="inferred from homology"/>
<evidence type="ECO:0000256" key="4">
    <source>
        <dbReference type="ARBA" id="ARBA00003889"/>
    </source>
</evidence>
<dbReference type="PANTHER" id="PTHR34848">
    <property type="match status" value="1"/>
</dbReference>
<comment type="pathway">
    <text evidence="6">Cofactor biosynthesis; adenosylcobalamin biosynthesis; adenosylcobalamin from cob(II)yrinate a,c-diamide: step 5/7.</text>
</comment>
<evidence type="ECO:0000256" key="16">
    <source>
        <dbReference type="ARBA" id="ARBA00029570"/>
    </source>
</evidence>
<dbReference type="GO" id="GO:0008820">
    <property type="term" value="F:cobinamide phosphate guanylyltransferase activity"/>
    <property type="evidence" value="ECO:0007669"/>
    <property type="project" value="UniProtKB-EC"/>
</dbReference>
<dbReference type="SUPFAM" id="SSF52540">
    <property type="entry name" value="P-loop containing nucleoside triphosphate hydrolases"/>
    <property type="match status" value="1"/>
</dbReference>
<dbReference type="PIRSF" id="PIRSF006135">
    <property type="entry name" value="CobU"/>
    <property type="match status" value="1"/>
</dbReference>
<evidence type="ECO:0000256" key="8">
    <source>
        <dbReference type="ARBA" id="ARBA00012016"/>
    </source>
</evidence>
<evidence type="ECO:0000256" key="2">
    <source>
        <dbReference type="ARBA" id="ARBA00000711"/>
    </source>
</evidence>
<keyword evidence="13 18" id="KW-0418">Kinase</keyword>
<keyword evidence="10" id="KW-0169">Cobalamin biosynthesis</keyword>
<organism evidence="18">
    <name type="scientific">hydrothermal vent metagenome</name>
    <dbReference type="NCBI Taxonomy" id="652676"/>
    <lineage>
        <taxon>unclassified sequences</taxon>
        <taxon>metagenomes</taxon>
        <taxon>ecological metagenomes</taxon>
    </lineage>
</organism>
<dbReference type="PANTHER" id="PTHR34848:SF1">
    <property type="entry name" value="BIFUNCTIONAL ADENOSYLCOBALAMIN BIOSYNTHESIS PROTEIN COBU"/>
    <property type="match status" value="1"/>
</dbReference>
<dbReference type="EC" id="2.7.1.156" evidence="8"/>
<dbReference type="NCBIfam" id="NF004469">
    <property type="entry name" value="PRK05800.1"/>
    <property type="match status" value="1"/>
</dbReference>
<dbReference type="InterPro" id="IPR003203">
    <property type="entry name" value="CobU/CobP"/>
</dbReference>
<keyword evidence="11 18" id="KW-0808">Transferase</keyword>
<dbReference type="EMBL" id="UOGE01000112">
    <property type="protein sequence ID" value="VAX25868.1"/>
    <property type="molecule type" value="Genomic_DNA"/>
</dbReference>